<protein>
    <submittedName>
        <fullName evidence="5 6">Glucose dehydrogenase [FAD, quinone]</fullName>
    </submittedName>
</protein>
<dbReference type="InterPro" id="IPR012132">
    <property type="entry name" value="GMC_OxRdtase"/>
</dbReference>
<dbReference type="Proteomes" id="UP000829291">
    <property type="component" value="Chromosome 7"/>
</dbReference>
<name>A0A6J0BI35_NEOLC</name>
<sequence>MTSEYSELSTCNSSLSGPYLQDLCSGSAFILFMTILETYIQASELISGKCERMTPVDNTETVYDYVIVGGGGAGAVVAARLSEISNWTVLLLEAGEDESAAMQIPSFDEPLLGSEIGWNYYTTNESHACLSTNGSCIWYSAKCLGGNTAHNGMIYLRGYKQDYDEWASMGNEGWSWEEVMPFFLKSEDNGEIERVGSEYHSTGGPLSVERFPYIPSFSQSIIAAGIEAGYGYSDDLNGDVVKGVSIIQATNKHGVRRSSSRAFLWPARNRSNLHVSLNSLVTKIVIEDGQAVGVEYDKNGTSNSVNVSKEVIVCAGSIRSPHLLMLSGIGPKAHLDSFGIEVLHDLPGVGENLHDQVSHAVNFTINEPDIFDNDWVAASEYLASQSGPLSSIGLSQVVMALPSSLTTSDYPDIQLFFEAYVASCAPGEKGALKSSGKRSVGVGVGFMRPKSRGRISLASKDPFVYPVIWSNYLDDSRDVTGLVEAIQLTLALANTSALKAHNFTLSNPPLEACSNYTFRSDEYWACAVQQDTLPEWHDVGSCKMGPASDSMAVVDHQLRVHGVKGLRVADASIMPKVTSANTGAPTIMIAERAADFIKNYWGR</sequence>
<feature type="binding site" evidence="2">
    <location>
        <begin position="536"/>
        <end position="537"/>
    </location>
    <ligand>
        <name>FAD</name>
        <dbReference type="ChEBI" id="CHEBI:57692"/>
    </ligand>
</feature>
<dbReference type="InterPro" id="IPR007867">
    <property type="entry name" value="GMC_OxRtase_C"/>
</dbReference>
<gene>
    <name evidence="5 6" type="primary">LOC107220179</name>
</gene>
<dbReference type="PANTHER" id="PTHR11552">
    <property type="entry name" value="GLUCOSE-METHANOL-CHOLINE GMC OXIDOREDUCTASE"/>
    <property type="match status" value="1"/>
</dbReference>
<evidence type="ECO:0000313" key="5">
    <source>
        <dbReference type="RefSeq" id="XP_015514141.1"/>
    </source>
</evidence>
<feature type="domain" description="Glucose-methanol-choline oxidoreductase N-terminal" evidence="3">
    <location>
        <begin position="316"/>
        <end position="330"/>
    </location>
</feature>
<dbReference type="AlphaFoldDB" id="A0A6J0BI35"/>
<dbReference type="RefSeq" id="XP_015514141.1">
    <property type="nucleotide sequence ID" value="XM_015658655.1"/>
</dbReference>
<dbReference type="SUPFAM" id="SSF54373">
    <property type="entry name" value="FAD-linked reductases, C-terminal domain"/>
    <property type="match status" value="1"/>
</dbReference>
<dbReference type="PANTHER" id="PTHR11552:SF217">
    <property type="entry name" value="GLUCOSE DEHYDROGENASE [FAD, QUINONE]"/>
    <property type="match status" value="1"/>
</dbReference>
<dbReference type="PIRSF" id="PIRSF000137">
    <property type="entry name" value="Alcohol_oxidase"/>
    <property type="match status" value="1"/>
</dbReference>
<dbReference type="GeneID" id="107220179"/>
<keyword evidence="2" id="KW-0285">Flavoprotein</keyword>
<keyword evidence="2" id="KW-0274">FAD</keyword>
<evidence type="ECO:0000256" key="1">
    <source>
        <dbReference type="ARBA" id="ARBA00010790"/>
    </source>
</evidence>
<dbReference type="KEGG" id="nlo:107220179"/>
<organism evidence="4 5">
    <name type="scientific">Neodiprion lecontei</name>
    <name type="common">Redheaded pine sawfly</name>
    <dbReference type="NCBI Taxonomy" id="441921"/>
    <lineage>
        <taxon>Eukaryota</taxon>
        <taxon>Metazoa</taxon>
        <taxon>Ecdysozoa</taxon>
        <taxon>Arthropoda</taxon>
        <taxon>Hexapoda</taxon>
        <taxon>Insecta</taxon>
        <taxon>Pterygota</taxon>
        <taxon>Neoptera</taxon>
        <taxon>Endopterygota</taxon>
        <taxon>Hymenoptera</taxon>
        <taxon>Tenthredinoidea</taxon>
        <taxon>Diprionidae</taxon>
        <taxon>Diprioninae</taxon>
        <taxon>Neodiprion</taxon>
    </lineage>
</organism>
<comment type="cofactor">
    <cofactor evidence="2">
        <name>FAD</name>
        <dbReference type="ChEBI" id="CHEBI:57692"/>
    </cofactor>
</comment>
<dbReference type="GO" id="GO:0016614">
    <property type="term" value="F:oxidoreductase activity, acting on CH-OH group of donors"/>
    <property type="evidence" value="ECO:0007669"/>
    <property type="project" value="InterPro"/>
</dbReference>
<evidence type="ECO:0000259" key="3">
    <source>
        <dbReference type="PROSITE" id="PS00624"/>
    </source>
</evidence>
<proteinExistence type="inferred from homology"/>
<dbReference type="OrthoDB" id="269227at2759"/>
<dbReference type="Gene3D" id="3.50.50.60">
    <property type="entry name" value="FAD/NAD(P)-binding domain"/>
    <property type="match status" value="1"/>
</dbReference>
<dbReference type="InParanoid" id="A0A6J0BI35"/>
<reference evidence="5" key="1">
    <citation type="submission" date="2025-04" db="UniProtKB">
        <authorList>
            <consortium name="RefSeq"/>
        </authorList>
    </citation>
    <scope>IDENTIFICATION</scope>
    <source>
        <tissue evidence="6">Thorax and Abdomen</tissue>
        <tissue evidence="5">Whole body</tissue>
    </source>
</reference>
<keyword evidence="4" id="KW-1185">Reference proteome</keyword>
<evidence type="ECO:0000313" key="6">
    <source>
        <dbReference type="RefSeq" id="XP_046600815.1"/>
    </source>
</evidence>
<dbReference type="SUPFAM" id="SSF51905">
    <property type="entry name" value="FAD/NAD(P)-binding domain"/>
    <property type="match status" value="1"/>
</dbReference>
<evidence type="ECO:0000256" key="2">
    <source>
        <dbReference type="PIRSR" id="PIRSR000137-2"/>
    </source>
</evidence>
<dbReference type="PROSITE" id="PS00624">
    <property type="entry name" value="GMC_OXRED_2"/>
    <property type="match status" value="1"/>
</dbReference>
<dbReference type="Gene3D" id="3.30.560.10">
    <property type="entry name" value="Glucose Oxidase, domain 3"/>
    <property type="match status" value="1"/>
</dbReference>
<feature type="binding site" evidence="2">
    <location>
        <position position="281"/>
    </location>
    <ligand>
        <name>FAD</name>
        <dbReference type="ChEBI" id="CHEBI:57692"/>
    </ligand>
</feature>
<dbReference type="InterPro" id="IPR000172">
    <property type="entry name" value="GMC_OxRdtase_N"/>
</dbReference>
<evidence type="ECO:0000313" key="4">
    <source>
        <dbReference type="Proteomes" id="UP000829291"/>
    </source>
</evidence>
<dbReference type="RefSeq" id="XP_046600815.1">
    <property type="nucleotide sequence ID" value="XM_046744859.1"/>
</dbReference>
<comment type="similarity">
    <text evidence="1">Belongs to the GMC oxidoreductase family.</text>
</comment>
<dbReference type="Pfam" id="PF05199">
    <property type="entry name" value="GMC_oxred_C"/>
    <property type="match status" value="1"/>
</dbReference>
<accession>A0A6J0BI35</accession>
<dbReference type="Pfam" id="PF00732">
    <property type="entry name" value="GMC_oxred_N"/>
    <property type="match status" value="1"/>
</dbReference>
<dbReference type="GO" id="GO:0050660">
    <property type="term" value="F:flavin adenine dinucleotide binding"/>
    <property type="evidence" value="ECO:0007669"/>
    <property type="project" value="InterPro"/>
</dbReference>
<dbReference type="InterPro" id="IPR036188">
    <property type="entry name" value="FAD/NAD-bd_sf"/>
</dbReference>